<protein>
    <submittedName>
        <fullName evidence="2">3-oxoacyl-ACP synthase</fullName>
    </submittedName>
</protein>
<dbReference type="InterPro" id="IPR016039">
    <property type="entry name" value="Thiolase-like"/>
</dbReference>
<dbReference type="EMBL" id="MSCJ01000003">
    <property type="protein sequence ID" value="PQJ61723.1"/>
    <property type="molecule type" value="Genomic_DNA"/>
</dbReference>
<comment type="caution">
    <text evidence="2">The sequence shown here is derived from an EMBL/GenBank/DDBJ whole genome shotgun (WGS) entry which is preliminary data.</text>
</comment>
<dbReference type="SUPFAM" id="SSF53901">
    <property type="entry name" value="Thiolase-like"/>
    <property type="match status" value="1"/>
</dbReference>
<name>A0A2S7VHR7_PHOAN</name>
<evidence type="ECO:0000313" key="2">
    <source>
        <dbReference type="EMBL" id="PQJ61723.1"/>
    </source>
</evidence>
<gene>
    <name evidence="2" type="ORF">BTO08_15650</name>
</gene>
<dbReference type="AlphaFoldDB" id="A0A2S7VHR7"/>
<dbReference type="Proteomes" id="UP000238730">
    <property type="component" value="Unassembled WGS sequence"/>
</dbReference>
<evidence type="ECO:0000259" key="1">
    <source>
        <dbReference type="Pfam" id="PF13723"/>
    </source>
</evidence>
<dbReference type="Pfam" id="PF13723">
    <property type="entry name" value="Ketoacyl-synt_2"/>
    <property type="match status" value="1"/>
</dbReference>
<proteinExistence type="predicted"/>
<organism evidence="2 3">
    <name type="scientific">Photobacterium angustum</name>
    <dbReference type="NCBI Taxonomy" id="661"/>
    <lineage>
        <taxon>Bacteria</taxon>
        <taxon>Pseudomonadati</taxon>
        <taxon>Pseudomonadota</taxon>
        <taxon>Gammaproteobacteria</taxon>
        <taxon>Vibrionales</taxon>
        <taxon>Vibrionaceae</taxon>
        <taxon>Photobacterium</taxon>
    </lineage>
</organism>
<dbReference type="RefSeq" id="WP_105061598.1">
    <property type="nucleotide sequence ID" value="NZ_MSCJ01000003.1"/>
</dbReference>
<dbReference type="InterPro" id="IPR014030">
    <property type="entry name" value="Ketoacyl_synth_N"/>
</dbReference>
<feature type="domain" description="Beta-ketoacyl synthase-like N-terminal" evidence="1">
    <location>
        <begin position="24"/>
        <end position="239"/>
    </location>
</feature>
<evidence type="ECO:0000313" key="3">
    <source>
        <dbReference type="Proteomes" id="UP000238730"/>
    </source>
</evidence>
<reference evidence="2 3" key="1">
    <citation type="submission" date="2016-12" db="EMBL/GenBank/DDBJ databases">
        <title>Diversity of luminous bacteria.</title>
        <authorList>
            <person name="Yoshizawa S."/>
            <person name="Kogure K."/>
        </authorList>
    </citation>
    <scope>NUCLEOTIDE SEQUENCE [LARGE SCALE GENOMIC DNA]</scope>
    <source>
        <strain evidence="2 3">LC1-200</strain>
    </source>
</reference>
<dbReference type="GO" id="GO:0016746">
    <property type="term" value="F:acyltransferase activity"/>
    <property type="evidence" value="ECO:0007669"/>
    <property type="project" value="InterPro"/>
</dbReference>
<sequence length="243" mass="27621">MNSVHFTINQWEARSLGLSSLAEWQQWAITQNWPQAPEPIVFDKIPPMMRRRMSNLTKLALQTALHISEQQQIDYIIFSSRHGELHRTVNLVESIIDGDDASPIAFSQSVHNTAAGLYTIITKQPIPVTSLSAAEHTLHSALIEAACYLNENPDHQVLLVDFDEPLPEQYQEFETQAHQGYAFSAILSAGSGYTLQWNKTDKSSKEITMGYPQTLDVIKHLALDDEAFSLSDQRNHWHWVRNK</sequence>
<accession>A0A2S7VHR7</accession>
<dbReference type="OrthoDB" id="9798676at2"/>